<dbReference type="NCBIfam" id="NF038335">
    <property type="entry name" value="YPO0640_fam"/>
    <property type="match status" value="1"/>
</dbReference>
<dbReference type="InterPro" id="IPR037883">
    <property type="entry name" value="Knr4/Smi1-like_sf"/>
</dbReference>
<comment type="caution">
    <text evidence="1">The sequence shown here is derived from an EMBL/GenBank/DDBJ whole genome shotgun (WGS) entry which is preliminary data.</text>
</comment>
<name>A0ABS2D708_9SPHN</name>
<dbReference type="EMBL" id="JAFEMC010000003">
    <property type="protein sequence ID" value="MBM6576695.1"/>
    <property type="molecule type" value="Genomic_DNA"/>
</dbReference>
<evidence type="ECO:0000313" key="2">
    <source>
        <dbReference type="Proteomes" id="UP000763641"/>
    </source>
</evidence>
<dbReference type="SUPFAM" id="SSF160631">
    <property type="entry name" value="SMI1/KNR4-like"/>
    <property type="match status" value="1"/>
</dbReference>
<dbReference type="RefSeq" id="WP_204198814.1">
    <property type="nucleotide sequence ID" value="NZ_JAFEMC010000003.1"/>
</dbReference>
<sequence>MMIVEDAVSDVIAKVGAEQRGAGEKVQASASEDQISAERTVLRDRFRAEMPTDYARLLSVVNGVDFNGVVLYGAGLTQASPGAGGFWQGIAEANALWREGPGHETYLVLGESDMDLLTVDLDGRRPVLRDKVSSDVFEDFTTVNEAVERLLRSRLQ</sequence>
<evidence type="ECO:0008006" key="3">
    <source>
        <dbReference type="Google" id="ProtNLM"/>
    </source>
</evidence>
<reference evidence="1 2" key="1">
    <citation type="submission" date="2020-12" db="EMBL/GenBank/DDBJ databases">
        <title>Sphingomonas sp.</title>
        <authorList>
            <person name="Kim M.K."/>
        </authorList>
    </citation>
    <scope>NUCLEOTIDE SEQUENCE [LARGE SCALE GENOMIC DNA]</scope>
    <source>
        <strain evidence="1 2">BT552</strain>
    </source>
</reference>
<protein>
    <recommendedName>
        <fullName evidence="3">SMI1/KNR4 family protein</fullName>
    </recommendedName>
</protein>
<keyword evidence="2" id="KW-1185">Reference proteome</keyword>
<evidence type="ECO:0000313" key="1">
    <source>
        <dbReference type="EMBL" id="MBM6576695.1"/>
    </source>
</evidence>
<proteinExistence type="predicted"/>
<accession>A0ABS2D708</accession>
<organism evidence="1 2">
    <name type="scientific">Sphingomonas longa</name>
    <dbReference type="NCBI Taxonomy" id="2778730"/>
    <lineage>
        <taxon>Bacteria</taxon>
        <taxon>Pseudomonadati</taxon>
        <taxon>Pseudomonadota</taxon>
        <taxon>Alphaproteobacteria</taxon>
        <taxon>Sphingomonadales</taxon>
        <taxon>Sphingomonadaceae</taxon>
        <taxon>Sphingomonas</taxon>
    </lineage>
</organism>
<dbReference type="Proteomes" id="UP000763641">
    <property type="component" value="Unassembled WGS sequence"/>
</dbReference>
<gene>
    <name evidence="1" type="ORF">ILT43_09940</name>
</gene>